<dbReference type="SUPFAM" id="SSF81321">
    <property type="entry name" value="Family A G protein-coupled receptor-like"/>
    <property type="match status" value="1"/>
</dbReference>
<gene>
    <name evidence="9" type="ORF">OS493_018430</name>
</gene>
<feature type="transmembrane region" description="Helical" evidence="7">
    <location>
        <begin position="118"/>
        <end position="140"/>
    </location>
</feature>
<keyword evidence="5 7" id="KW-0472">Membrane</keyword>
<dbReference type="InterPro" id="IPR000276">
    <property type="entry name" value="GPCR_Rhodpsn"/>
</dbReference>
<evidence type="ECO:0000313" key="9">
    <source>
        <dbReference type="EMBL" id="KAJ7391387.1"/>
    </source>
</evidence>
<dbReference type="CDD" id="cd00637">
    <property type="entry name" value="7tm_classA_rhodopsin-like"/>
    <property type="match status" value="1"/>
</dbReference>
<feature type="domain" description="G-protein coupled receptors family 1 profile" evidence="8">
    <location>
        <begin position="53"/>
        <end position="289"/>
    </location>
</feature>
<comment type="caution">
    <text evidence="9">The sequence shown here is derived from an EMBL/GenBank/DDBJ whole genome shotgun (WGS) entry which is preliminary data.</text>
</comment>
<proteinExistence type="inferred from homology"/>
<keyword evidence="4 7" id="KW-1133">Transmembrane helix</keyword>
<evidence type="ECO:0000256" key="7">
    <source>
        <dbReference type="SAM" id="Phobius"/>
    </source>
</evidence>
<dbReference type="InterPro" id="IPR017452">
    <property type="entry name" value="GPCR_Rhodpsn_7TM"/>
</dbReference>
<organism evidence="9 10">
    <name type="scientific">Desmophyllum pertusum</name>
    <dbReference type="NCBI Taxonomy" id="174260"/>
    <lineage>
        <taxon>Eukaryota</taxon>
        <taxon>Metazoa</taxon>
        <taxon>Cnidaria</taxon>
        <taxon>Anthozoa</taxon>
        <taxon>Hexacorallia</taxon>
        <taxon>Scleractinia</taxon>
        <taxon>Caryophylliina</taxon>
        <taxon>Caryophylliidae</taxon>
        <taxon>Desmophyllum</taxon>
    </lineage>
</organism>
<dbReference type="GO" id="GO:0004930">
    <property type="term" value="F:G protein-coupled receptor activity"/>
    <property type="evidence" value="ECO:0007669"/>
    <property type="project" value="UniProtKB-KW"/>
</dbReference>
<dbReference type="OrthoDB" id="6144223at2759"/>
<evidence type="ECO:0000256" key="6">
    <source>
        <dbReference type="RuleBase" id="RU000688"/>
    </source>
</evidence>
<evidence type="ECO:0000256" key="3">
    <source>
        <dbReference type="ARBA" id="ARBA00022692"/>
    </source>
</evidence>
<dbReference type="PRINTS" id="PR00237">
    <property type="entry name" value="GPCRRHODOPSN"/>
</dbReference>
<keyword evidence="10" id="KW-1185">Reference proteome</keyword>
<accession>A0A9X0A0T5</accession>
<name>A0A9X0A0T5_9CNID</name>
<keyword evidence="6" id="KW-0297">G-protein coupled receptor</keyword>
<dbReference type="Pfam" id="PF00001">
    <property type="entry name" value="7tm_1"/>
    <property type="match status" value="1"/>
</dbReference>
<dbReference type="PROSITE" id="PS00237">
    <property type="entry name" value="G_PROTEIN_RECEP_F1_1"/>
    <property type="match status" value="1"/>
</dbReference>
<comment type="similarity">
    <text evidence="6">Belongs to the G-protein coupled receptor 1 family.</text>
</comment>
<evidence type="ECO:0000256" key="2">
    <source>
        <dbReference type="ARBA" id="ARBA00022475"/>
    </source>
</evidence>
<feature type="transmembrane region" description="Helical" evidence="7">
    <location>
        <begin position="32"/>
        <end position="61"/>
    </location>
</feature>
<feature type="transmembrane region" description="Helical" evidence="7">
    <location>
        <begin position="73"/>
        <end position="98"/>
    </location>
</feature>
<protein>
    <recommendedName>
        <fullName evidence="8">G-protein coupled receptors family 1 profile domain-containing protein</fullName>
    </recommendedName>
</protein>
<evidence type="ECO:0000256" key="1">
    <source>
        <dbReference type="ARBA" id="ARBA00004651"/>
    </source>
</evidence>
<evidence type="ECO:0000256" key="5">
    <source>
        <dbReference type="ARBA" id="ARBA00023136"/>
    </source>
</evidence>
<keyword evidence="2" id="KW-1003">Cell membrane</keyword>
<evidence type="ECO:0000313" key="10">
    <source>
        <dbReference type="Proteomes" id="UP001163046"/>
    </source>
</evidence>
<feature type="transmembrane region" description="Helical" evidence="7">
    <location>
        <begin position="236"/>
        <end position="260"/>
    </location>
</feature>
<dbReference type="SMART" id="SM01381">
    <property type="entry name" value="7TM_GPCR_Srsx"/>
    <property type="match status" value="1"/>
</dbReference>
<keyword evidence="3 6" id="KW-0812">Transmembrane</keyword>
<sequence>MSFNSTRLSGDSECLILTFYNHDDVSKNTSPYYQITLVVCIITSLLAPMTVAANALILAAIWKNPSLRTPSYVLLAGLAFTDFSTGLLCQPVFVVYKLAELAGNRKLFCIAGVVTESVALFLVSLTGVVITMIAVERWLHMSRRSLLTVRRVVILYITFVVLLILGVAGRIFSLLYSVKAVSALKVIFLLAAAICVVITAFSYFKVFRIIRRHQCQVQASQNAINMEKYKKSIFTILYFLVIFVLSYVPYLCCILVFYILQGDRNSLMAAFKVCLAVVFSSSFFNTVLYYWRIKEIRDSVRSIVKEKLFCKAGNGEES</sequence>
<keyword evidence="6" id="KW-0675">Receptor</keyword>
<feature type="transmembrane region" description="Helical" evidence="7">
    <location>
        <begin position="266"/>
        <end position="291"/>
    </location>
</feature>
<comment type="subcellular location">
    <subcellularLocation>
        <location evidence="1">Cell membrane</location>
        <topology evidence="1">Multi-pass membrane protein</topology>
    </subcellularLocation>
</comment>
<dbReference type="Proteomes" id="UP001163046">
    <property type="component" value="Unassembled WGS sequence"/>
</dbReference>
<dbReference type="GO" id="GO:0005886">
    <property type="term" value="C:plasma membrane"/>
    <property type="evidence" value="ECO:0007669"/>
    <property type="project" value="UniProtKB-SubCell"/>
</dbReference>
<keyword evidence="6" id="KW-0807">Transducer</keyword>
<evidence type="ECO:0000256" key="4">
    <source>
        <dbReference type="ARBA" id="ARBA00022989"/>
    </source>
</evidence>
<dbReference type="PANTHER" id="PTHR22750">
    <property type="entry name" value="G-PROTEIN COUPLED RECEPTOR"/>
    <property type="match status" value="1"/>
</dbReference>
<dbReference type="EMBL" id="MU825406">
    <property type="protein sequence ID" value="KAJ7391387.1"/>
    <property type="molecule type" value="Genomic_DNA"/>
</dbReference>
<feature type="transmembrane region" description="Helical" evidence="7">
    <location>
        <begin position="182"/>
        <end position="204"/>
    </location>
</feature>
<feature type="transmembrane region" description="Helical" evidence="7">
    <location>
        <begin position="152"/>
        <end position="176"/>
    </location>
</feature>
<dbReference type="AlphaFoldDB" id="A0A9X0A0T5"/>
<evidence type="ECO:0000259" key="8">
    <source>
        <dbReference type="PROSITE" id="PS50262"/>
    </source>
</evidence>
<dbReference type="PROSITE" id="PS50262">
    <property type="entry name" value="G_PROTEIN_RECEP_F1_2"/>
    <property type="match status" value="1"/>
</dbReference>
<dbReference type="Gene3D" id="1.20.1070.10">
    <property type="entry name" value="Rhodopsin 7-helix transmembrane proteins"/>
    <property type="match status" value="1"/>
</dbReference>
<reference evidence="9" key="1">
    <citation type="submission" date="2023-01" db="EMBL/GenBank/DDBJ databases">
        <title>Genome assembly of the deep-sea coral Lophelia pertusa.</title>
        <authorList>
            <person name="Herrera S."/>
            <person name="Cordes E."/>
        </authorList>
    </citation>
    <scope>NUCLEOTIDE SEQUENCE</scope>
    <source>
        <strain evidence="9">USNM1676648</strain>
        <tissue evidence="9">Polyp</tissue>
    </source>
</reference>